<reference evidence="1 2" key="1">
    <citation type="submission" date="2019-02" db="EMBL/GenBank/DDBJ databases">
        <title>Pedobacter sp. RP-3-8 sp. nov., isolated from Arctic soil.</title>
        <authorList>
            <person name="Dahal R.H."/>
        </authorList>
    </citation>
    <scope>NUCLEOTIDE SEQUENCE [LARGE SCALE GENOMIC DNA]</scope>
    <source>
        <strain evidence="1 2">RP-3-8</strain>
    </source>
</reference>
<sequence length="435" mass="50556">MKRSRKPTEHILIKANTTSDWDRVEFAIIYATASWKALIQTRLQAISQFKADKDFNCHSFWDRSISYYNSPDRRIAKGILGRHEDWAYITFTPEEELTFMHPENQLEAHQLLITANGIAHYKAYAKHTDESYWTEEFNLNKLMPHSPTSESKINPYIVQSPGYNLMPMNCKNLLATLIISLLLVLSTKAQQVNESTFFHRSELSKWSKEITMDRDYDIERGVVTGKYATNGTSLADLYNIAYYGKSRWTAVDSNLYGRVYKWPVLRLTDFEPFNNDVNTQKGFYNYALSVPNEKQNKPYMQYAMQCDLKKYFGYNVEEERQDMPCWMLTMTEKAAQDLRSKAVTSSIKGNSSGFAFKKVKMARVLQEIMMYNQNEDPILDMANITYEIDLTIKADMTNLEDLRKVLAQQGIILMKARKLMTVLVISDPSFLFYKS</sequence>
<protein>
    <submittedName>
        <fullName evidence="1">Uncharacterized protein</fullName>
    </submittedName>
</protein>
<accession>A0A4R0NEW1</accession>
<proteinExistence type="predicted"/>
<dbReference type="OrthoDB" id="793244at2"/>
<dbReference type="EMBL" id="SJSM01000004">
    <property type="protein sequence ID" value="TCC97124.1"/>
    <property type="molecule type" value="Genomic_DNA"/>
</dbReference>
<gene>
    <name evidence="1" type="ORF">EZ444_09735</name>
</gene>
<evidence type="ECO:0000313" key="1">
    <source>
        <dbReference type="EMBL" id="TCC97124.1"/>
    </source>
</evidence>
<dbReference type="Proteomes" id="UP000291117">
    <property type="component" value="Unassembled WGS sequence"/>
</dbReference>
<organism evidence="1 2">
    <name type="scientific">Pedobacter hiemivivus</name>
    <dbReference type="NCBI Taxonomy" id="2530454"/>
    <lineage>
        <taxon>Bacteria</taxon>
        <taxon>Pseudomonadati</taxon>
        <taxon>Bacteroidota</taxon>
        <taxon>Sphingobacteriia</taxon>
        <taxon>Sphingobacteriales</taxon>
        <taxon>Sphingobacteriaceae</taxon>
        <taxon>Pedobacter</taxon>
    </lineage>
</organism>
<dbReference type="RefSeq" id="WP_131608537.1">
    <property type="nucleotide sequence ID" value="NZ_SJSM01000004.1"/>
</dbReference>
<name>A0A4R0NEW1_9SPHI</name>
<comment type="caution">
    <text evidence="1">The sequence shown here is derived from an EMBL/GenBank/DDBJ whole genome shotgun (WGS) entry which is preliminary data.</text>
</comment>
<keyword evidence="2" id="KW-1185">Reference proteome</keyword>
<evidence type="ECO:0000313" key="2">
    <source>
        <dbReference type="Proteomes" id="UP000291117"/>
    </source>
</evidence>
<dbReference type="AlphaFoldDB" id="A0A4R0NEW1"/>